<feature type="transmembrane region" description="Helical" evidence="15">
    <location>
        <begin position="15"/>
        <end position="41"/>
    </location>
</feature>
<dbReference type="GO" id="GO:0008654">
    <property type="term" value="P:phospholipid biosynthetic process"/>
    <property type="evidence" value="ECO:0007669"/>
    <property type="project" value="UniProtKB-KW"/>
</dbReference>
<keyword evidence="18" id="KW-1185">Reference proteome</keyword>
<comment type="pathway">
    <text evidence="13">Phospholipid metabolism.</text>
</comment>
<comment type="pathway">
    <text evidence="2">Lipid metabolism.</text>
</comment>
<comment type="caution">
    <text evidence="17">The sequence shown here is derived from an EMBL/GenBank/DDBJ whole genome shotgun (WGS) entry which is preliminary data.</text>
</comment>
<dbReference type="Proteomes" id="UP001187531">
    <property type="component" value="Unassembled WGS sequence"/>
</dbReference>
<dbReference type="PANTHER" id="PTHR23063">
    <property type="entry name" value="PHOSPHOLIPID ACYLTRANSFERASE"/>
    <property type="match status" value="1"/>
</dbReference>
<evidence type="ECO:0000256" key="4">
    <source>
        <dbReference type="ARBA" id="ARBA00022516"/>
    </source>
</evidence>
<keyword evidence="11" id="KW-1208">Phospholipid metabolism</keyword>
<dbReference type="GO" id="GO:0005783">
    <property type="term" value="C:endoplasmic reticulum"/>
    <property type="evidence" value="ECO:0007669"/>
    <property type="project" value="TreeGrafter"/>
</dbReference>
<proteinExistence type="inferred from homology"/>
<keyword evidence="4" id="KW-0444">Lipid biosynthesis</keyword>
<evidence type="ECO:0000256" key="15">
    <source>
        <dbReference type="SAM" id="Phobius"/>
    </source>
</evidence>
<gene>
    <name evidence="17" type="ORF">QYM36_016343</name>
</gene>
<evidence type="ECO:0000256" key="11">
    <source>
        <dbReference type="ARBA" id="ARBA00023264"/>
    </source>
</evidence>
<name>A0AA88HC10_ARTSF</name>
<dbReference type="EMBL" id="JAVRJZ010000020">
    <property type="protein sequence ID" value="KAK2706265.1"/>
    <property type="molecule type" value="Genomic_DNA"/>
</dbReference>
<feature type="compositionally biased region" description="Basic and acidic residues" evidence="14">
    <location>
        <begin position="68"/>
        <end position="80"/>
    </location>
</feature>
<keyword evidence="7 15" id="KW-1133">Transmembrane helix</keyword>
<evidence type="ECO:0000313" key="18">
    <source>
        <dbReference type="Proteomes" id="UP001187531"/>
    </source>
</evidence>
<keyword evidence="8" id="KW-0443">Lipid metabolism</keyword>
<keyword evidence="9 15" id="KW-0472">Membrane</keyword>
<dbReference type="InterPro" id="IPR045252">
    <property type="entry name" value="LPCAT1-like"/>
</dbReference>
<keyword evidence="5" id="KW-0808">Transferase</keyword>
<keyword evidence="6 15" id="KW-0812">Transmembrane</keyword>
<evidence type="ECO:0000256" key="2">
    <source>
        <dbReference type="ARBA" id="ARBA00005189"/>
    </source>
</evidence>
<feature type="region of interest" description="Disordered" evidence="14">
    <location>
        <begin position="68"/>
        <end position="103"/>
    </location>
</feature>
<evidence type="ECO:0000256" key="7">
    <source>
        <dbReference type="ARBA" id="ARBA00022989"/>
    </source>
</evidence>
<organism evidence="17 18">
    <name type="scientific">Artemia franciscana</name>
    <name type="common">Brine shrimp</name>
    <name type="synonym">Artemia sanfranciscana</name>
    <dbReference type="NCBI Taxonomy" id="6661"/>
    <lineage>
        <taxon>Eukaryota</taxon>
        <taxon>Metazoa</taxon>
        <taxon>Ecdysozoa</taxon>
        <taxon>Arthropoda</taxon>
        <taxon>Crustacea</taxon>
        <taxon>Branchiopoda</taxon>
        <taxon>Anostraca</taxon>
        <taxon>Artemiidae</taxon>
        <taxon>Artemia</taxon>
    </lineage>
</organism>
<reference evidence="17" key="1">
    <citation type="submission" date="2023-07" db="EMBL/GenBank/DDBJ databases">
        <title>Chromosome-level genome assembly of Artemia franciscana.</title>
        <authorList>
            <person name="Jo E."/>
        </authorList>
    </citation>
    <scope>NUCLEOTIDE SEQUENCE</scope>
    <source>
        <tissue evidence="17">Whole body</tissue>
    </source>
</reference>
<protein>
    <recommendedName>
        <fullName evidence="16">Phospholipid/glycerol acyltransferase domain-containing protein</fullName>
    </recommendedName>
</protein>
<accession>A0AA88HC10</accession>
<dbReference type="SMART" id="SM00563">
    <property type="entry name" value="PlsC"/>
    <property type="match status" value="1"/>
</dbReference>
<keyword evidence="10" id="KW-0594">Phospholipid biosynthesis</keyword>
<evidence type="ECO:0000259" key="16">
    <source>
        <dbReference type="SMART" id="SM00563"/>
    </source>
</evidence>
<dbReference type="AlphaFoldDB" id="A0AA88HC10"/>
<evidence type="ECO:0000256" key="12">
    <source>
        <dbReference type="ARBA" id="ARBA00023315"/>
    </source>
</evidence>
<comment type="similarity">
    <text evidence="3">Belongs to the 1-acyl-sn-glycerol-3-phosphate acyltransferase family.</text>
</comment>
<evidence type="ECO:0000256" key="3">
    <source>
        <dbReference type="ARBA" id="ARBA00008655"/>
    </source>
</evidence>
<feature type="transmembrane region" description="Helical" evidence="15">
    <location>
        <begin position="190"/>
        <end position="208"/>
    </location>
</feature>
<evidence type="ECO:0000256" key="13">
    <source>
        <dbReference type="ARBA" id="ARBA00025707"/>
    </source>
</evidence>
<evidence type="ECO:0000256" key="5">
    <source>
        <dbReference type="ARBA" id="ARBA00022679"/>
    </source>
</evidence>
<sequence length="483" mass="55411">MPSASDRMVSLDTVLLTVAGIVLIPFVLVISFLVLITSFGWTTGFRRRYIEFLLWLFEYGRQKIEKAEKDKLSRTNSKESDMDEDIQPSDAKENSGNGTSPLIDRDELVLAPDPNHNMRNGRKKSEVVFDFHRARSVETFKRDYQLGDILDYVKSGTEAIIEDEVTQRFVAAELRSWNLLTRTNHSYEFINIRLTVIWVIGFFFRYFILLPSRVVICFIGVLLLCIATTYIGLLAEGPLKRSIYHKINLIIFRFMSTALSCVITYHNEENRPKKKGLCVANHTSPIDVLVLTCDNSYALIGQRHGGFLGIIQRALARASSHIWFERAEAKDRVAVAKRLKEHVEDPDKLPILIFPEGTCINNTSVMQFKKGSFEVGGTIYPVAIKYDARFGDAFWNSSRYSMMQHLYLMMTSWAIVCDVWYLPPMTRNEGESAIDFASRVKAAIARQGGLVDLMWDGQLKRCKPKLEWKQKQQEEFSKRLKVN</sequence>
<dbReference type="SUPFAM" id="SSF69593">
    <property type="entry name" value="Glycerol-3-phosphate (1)-acyltransferase"/>
    <property type="match status" value="1"/>
</dbReference>
<evidence type="ECO:0000256" key="10">
    <source>
        <dbReference type="ARBA" id="ARBA00023209"/>
    </source>
</evidence>
<dbReference type="InterPro" id="IPR002123">
    <property type="entry name" value="Plipid/glycerol_acylTrfase"/>
</dbReference>
<dbReference type="GO" id="GO:0016020">
    <property type="term" value="C:membrane"/>
    <property type="evidence" value="ECO:0007669"/>
    <property type="project" value="UniProtKB-SubCell"/>
</dbReference>
<evidence type="ECO:0000313" key="17">
    <source>
        <dbReference type="EMBL" id="KAK2706265.1"/>
    </source>
</evidence>
<dbReference type="CDD" id="cd07991">
    <property type="entry name" value="LPLAT_LPCAT1-like"/>
    <property type="match status" value="1"/>
</dbReference>
<dbReference type="Pfam" id="PF01553">
    <property type="entry name" value="Acyltransferase"/>
    <property type="match status" value="1"/>
</dbReference>
<keyword evidence="12" id="KW-0012">Acyltransferase</keyword>
<evidence type="ECO:0000256" key="8">
    <source>
        <dbReference type="ARBA" id="ARBA00023098"/>
    </source>
</evidence>
<evidence type="ECO:0000256" key="6">
    <source>
        <dbReference type="ARBA" id="ARBA00022692"/>
    </source>
</evidence>
<comment type="subcellular location">
    <subcellularLocation>
        <location evidence="1">Membrane</location>
    </subcellularLocation>
</comment>
<evidence type="ECO:0000256" key="14">
    <source>
        <dbReference type="SAM" id="MobiDB-lite"/>
    </source>
</evidence>
<feature type="transmembrane region" description="Helical" evidence="15">
    <location>
        <begin position="214"/>
        <end position="235"/>
    </location>
</feature>
<dbReference type="GO" id="GO:0019432">
    <property type="term" value="P:triglyceride biosynthetic process"/>
    <property type="evidence" value="ECO:0007669"/>
    <property type="project" value="TreeGrafter"/>
</dbReference>
<evidence type="ECO:0000256" key="1">
    <source>
        <dbReference type="ARBA" id="ARBA00004370"/>
    </source>
</evidence>
<dbReference type="PANTHER" id="PTHR23063:SF2">
    <property type="entry name" value="GLYCEROL-3-PHOSPHATE ACYLTRANSFERASE 4, ISOFORM D-RELATED"/>
    <property type="match status" value="1"/>
</dbReference>
<evidence type="ECO:0000256" key="9">
    <source>
        <dbReference type="ARBA" id="ARBA00023136"/>
    </source>
</evidence>
<feature type="domain" description="Phospholipid/glycerol acyltransferase" evidence="16">
    <location>
        <begin position="276"/>
        <end position="387"/>
    </location>
</feature>
<feature type="transmembrane region" description="Helical" evidence="15">
    <location>
        <begin position="247"/>
        <end position="265"/>
    </location>
</feature>
<dbReference type="GO" id="GO:0004366">
    <property type="term" value="F:glycerol-3-phosphate O-acyltransferase activity"/>
    <property type="evidence" value="ECO:0007669"/>
    <property type="project" value="TreeGrafter"/>
</dbReference>